<dbReference type="Pfam" id="PF03625">
    <property type="entry name" value="DUF302"/>
    <property type="match status" value="1"/>
</dbReference>
<keyword evidence="1" id="KW-0472">Membrane</keyword>
<keyword evidence="1" id="KW-0812">Transmembrane</keyword>
<proteinExistence type="predicted"/>
<evidence type="ECO:0000259" key="2">
    <source>
        <dbReference type="Pfam" id="PF03625"/>
    </source>
</evidence>
<feature type="domain" description="DUF302" evidence="2">
    <location>
        <begin position="95"/>
        <end position="153"/>
    </location>
</feature>
<reference evidence="3" key="1">
    <citation type="submission" date="2018-10" db="EMBL/GenBank/DDBJ databases">
        <authorList>
            <person name="Gruber-Vodicka H."/>
            <person name="Jaeckle O."/>
        </authorList>
    </citation>
    <scope>NUCLEOTIDE SEQUENCE</scope>
</reference>
<keyword evidence="1" id="KW-1133">Transmembrane helix</keyword>
<name>A0A484H8Y5_9ZZZZ</name>
<dbReference type="SUPFAM" id="SSF103247">
    <property type="entry name" value="TT1751-like"/>
    <property type="match status" value="1"/>
</dbReference>
<evidence type="ECO:0000313" key="3">
    <source>
        <dbReference type="EMBL" id="VBB69273.1"/>
    </source>
</evidence>
<evidence type="ECO:0000256" key="1">
    <source>
        <dbReference type="SAM" id="Phobius"/>
    </source>
</evidence>
<organism evidence="3">
    <name type="scientific">invertebrate metagenome</name>
    <dbReference type="NCBI Taxonomy" id="1711999"/>
    <lineage>
        <taxon>unclassified sequences</taxon>
        <taxon>metagenomes</taxon>
        <taxon>organismal metagenomes</taxon>
    </lineage>
</organism>
<feature type="transmembrane region" description="Helical" evidence="1">
    <location>
        <begin position="7"/>
        <end position="24"/>
    </location>
</feature>
<dbReference type="Gene3D" id="3.30.310.70">
    <property type="entry name" value="TT1751-like domain"/>
    <property type="match status" value="1"/>
</dbReference>
<dbReference type="InterPro" id="IPR035923">
    <property type="entry name" value="TT1751-like_sf"/>
</dbReference>
<protein>
    <recommendedName>
        <fullName evidence="2">DUF302 domain-containing protein</fullName>
    </recommendedName>
</protein>
<dbReference type="InterPro" id="IPR005180">
    <property type="entry name" value="DUF302"/>
</dbReference>
<gene>
    <name evidence="3" type="ORF">RIEGSTA812A_PEG_746</name>
</gene>
<sequence>MRFIRNILAITGMATIILGVGGYIKIRSTIERDPWMIPTYLAFTERLLQTANPGDAMVLAVPVKAELSLNDVKESMRSLANARNLLFVGEATLHKQIEAVTGLPSQHISLMSFCDARVGKRMADYNSVYTAFMPCRVAIVQDRKGALQLYTMRLDMMIHGGKPLPSELYKETSRVWYVLQEIMHGAASGNF</sequence>
<dbReference type="EMBL" id="LR026963">
    <property type="protein sequence ID" value="VBB69273.1"/>
    <property type="molecule type" value="Genomic_DNA"/>
</dbReference>
<dbReference type="AlphaFoldDB" id="A0A484H8Y5"/>
<accession>A0A484H8Y5</accession>